<reference evidence="2 3" key="1">
    <citation type="submission" date="2020-02" db="EMBL/GenBank/DDBJ databases">
        <authorList>
            <person name="Ferguson B K."/>
        </authorList>
    </citation>
    <scope>NUCLEOTIDE SEQUENCE [LARGE SCALE GENOMIC DNA]</scope>
</reference>
<feature type="compositionally biased region" description="Polar residues" evidence="1">
    <location>
        <begin position="33"/>
        <end position="47"/>
    </location>
</feature>
<evidence type="ECO:0000256" key="1">
    <source>
        <dbReference type="SAM" id="MobiDB-lite"/>
    </source>
</evidence>
<sequence>MLDREGRVRAASHQREHAWAVPLRNYPLFGASLSGQSGRRGSTSNSPPEEHSISLVPDDDADLEEFSLPFPLGTISLISWKPFAVHEMSHSHREYTLPLTRKK</sequence>
<feature type="non-terminal residue" evidence="2">
    <location>
        <position position="103"/>
    </location>
</feature>
<dbReference type="EMBL" id="CADCXU010018065">
    <property type="protein sequence ID" value="CAB0006634.1"/>
    <property type="molecule type" value="Genomic_DNA"/>
</dbReference>
<dbReference type="AlphaFoldDB" id="A0A6H5GR99"/>
<evidence type="ECO:0000313" key="2">
    <source>
        <dbReference type="EMBL" id="CAB0006634.1"/>
    </source>
</evidence>
<evidence type="ECO:0000313" key="3">
    <source>
        <dbReference type="Proteomes" id="UP000479000"/>
    </source>
</evidence>
<gene>
    <name evidence="2" type="ORF">NTEN_LOCUS12111</name>
</gene>
<accession>A0A6H5GR99</accession>
<dbReference type="Proteomes" id="UP000479000">
    <property type="component" value="Unassembled WGS sequence"/>
</dbReference>
<organism evidence="2 3">
    <name type="scientific">Nesidiocoris tenuis</name>
    <dbReference type="NCBI Taxonomy" id="355587"/>
    <lineage>
        <taxon>Eukaryota</taxon>
        <taxon>Metazoa</taxon>
        <taxon>Ecdysozoa</taxon>
        <taxon>Arthropoda</taxon>
        <taxon>Hexapoda</taxon>
        <taxon>Insecta</taxon>
        <taxon>Pterygota</taxon>
        <taxon>Neoptera</taxon>
        <taxon>Paraneoptera</taxon>
        <taxon>Hemiptera</taxon>
        <taxon>Heteroptera</taxon>
        <taxon>Panheteroptera</taxon>
        <taxon>Cimicomorpha</taxon>
        <taxon>Miridae</taxon>
        <taxon>Dicyphina</taxon>
        <taxon>Nesidiocoris</taxon>
    </lineage>
</organism>
<name>A0A6H5GR99_9HEMI</name>
<protein>
    <submittedName>
        <fullName evidence="2">Uncharacterized protein</fullName>
    </submittedName>
</protein>
<proteinExistence type="predicted"/>
<feature type="region of interest" description="Disordered" evidence="1">
    <location>
        <begin position="32"/>
        <end position="54"/>
    </location>
</feature>
<keyword evidence="3" id="KW-1185">Reference proteome</keyword>